<feature type="repeat" description="PPR" evidence="2">
    <location>
        <begin position="68"/>
        <end position="102"/>
    </location>
</feature>
<dbReference type="GO" id="GO:0009451">
    <property type="term" value="P:RNA modification"/>
    <property type="evidence" value="ECO:0007669"/>
    <property type="project" value="InterPro"/>
</dbReference>
<keyword evidence="1" id="KW-0677">Repeat</keyword>
<dbReference type="InterPro" id="IPR046960">
    <property type="entry name" value="PPR_At4g14850-like_plant"/>
</dbReference>
<dbReference type="Gene3D" id="1.25.40.10">
    <property type="entry name" value="Tetratricopeptide repeat domain"/>
    <property type="match status" value="1"/>
</dbReference>
<organism evidence="4 5">
    <name type="scientific">Linum trigynum</name>
    <dbReference type="NCBI Taxonomy" id="586398"/>
    <lineage>
        <taxon>Eukaryota</taxon>
        <taxon>Viridiplantae</taxon>
        <taxon>Streptophyta</taxon>
        <taxon>Embryophyta</taxon>
        <taxon>Tracheophyta</taxon>
        <taxon>Spermatophyta</taxon>
        <taxon>Magnoliopsida</taxon>
        <taxon>eudicotyledons</taxon>
        <taxon>Gunneridae</taxon>
        <taxon>Pentapetalae</taxon>
        <taxon>rosids</taxon>
        <taxon>fabids</taxon>
        <taxon>Malpighiales</taxon>
        <taxon>Linaceae</taxon>
        <taxon>Linum</taxon>
    </lineage>
</organism>
<dbReference type="EMBL" id="OZ034816">
    <property type="protein sequence ID" value="CAL1374910.1"/>
    <property type="molecule type" value="Genomic_DNA"/>
</dbReference>
<sequence>MNLFWVVFLAVGGSSGGYFRIKAGQPVVTKLSYDEDTFVASAMLDGNAKCGDITSARTVFYQSPRFHDVVLYNAMIICYAHHGLGLEALDMFGEMKEVDLQPNQAKFVSIISAVVIWWYSLRRMPFV</sequence>
<protein>
    <recommendedName>
        <fullName evidence="6">Pentatricopeptide repeat-containing protein</fullName>
    </recommendedName>
</protein>
<feature type="chain" id="PRO_5043539275" description="Pentatricopeptide repeat-containing protein" evidence="3">
    <location>
        <begin position="17"/>
        <end position="127"/>
    </location>
</feature>
<evidence type="ECO:0000313" key="4">
    <source>
        <dbReference type="EMBL" id="CAL1374910.1"/>
    </source>
</evidence>
<dbReference type="PANTHER" id="PTHR47926:SF435">
    <property type="entry name" value="PENTACOTRIPEPTIDE-REPEAT REGION OF PRORP DOMAIN-CONTAINING PROTEIN"/>
    <property type="match status" value="1"/>
</dbReference>
<name>A0AAV2DN33_9ROSI</name>
<dbReference type="PROSITE" id="PS51375">
    <property type="entry name" value="PPR"/>
    <property type="match status" value="1"/>
</dbReference>
<proteinExistence type="predicted"/>
<dbReference type="InterPro" id="IPR011990">
    <property type="entry name" value="TPR-like_helical_dom_sf"/>
</dbReference>
<keyword evidence="3" id="KW-0732">Signal</keyword>
<reference evidence="4 5" key="1">
    <citation type="submission" date="2024-04" db="EMBL/GenBank/DDBJ databases">
        <authorList>
            <person name="Fracassetti M."/>
        </authorList>
    </citation>
    <scope>NUCLEOTIDE SEQUENCE [LARGE SCALE GENOMIC DNA]</scope>
</reference>
<accession>A0AAV2DN33</accession>
<keyword evidence="5" id="KW-1185">Reference proteome</keyword>
<dbReference type="Pfam" id="PF01535">
    <property type="entry name" value="PPR"/>
    <property type="match status" value="2"/>
</dbReference>
<evidence type="ECO:0000256" key="3">
    <source>
        <dbReference type="SAM" id="SignalP"/>
    </source>
</evidence>
<evidence type="ECO:0000256" key="1">
    <source>
        <dbReference type="ARBA" id="ARBA00022737"/>
    </source>
</evidence>
<dbReference type="InterPro" id="IPR002885">
    <property type="entry name" value="PPR_rpt"/>
</dbReference>
<dbReference type="AlphaFoldDB" id="A0AAV2DN33"/>
<dbReference type="Proteomes" id="UP001497516">
    <property type="component" value="Chromosome 3"/>
</dbReference>
<evidence type="ECO:0008006" key="6">
    <source>
        <dbReference type="Google" id="ProtNLM"/>
    </source>
</evidence>
<dbReference type="PANTHER" id="PTHR47926">
    <property type="entry name" value="PENTATRICOPEPTIDE REPEAT-CONTAINING PROTEIN"/>
    <property type="match status" value="1"/>
</dbReference>
<feature type="signal peptide" evidence="3">
    <location>
        <begin position="1"/>
        <end position="16"/>
    </location>
</feature>
<dbReference type="NCBIfam" id="TIGR00756">
    <property type="entry name" value="PPR"/>
    <property type="match status" value="1"/>
</dbReference>
<dbReference type="GO" id="GO:0003723">
    <property type="term" value="F:RNA binding"/>
    <property type="evidence" value="ECO:0007669"/>
    <property type="project" value="InterPro"/>
</dbReference>
<gene>
    <name evidence="4" type="ORF">LTRI10_LOCUS16745</name>
</gene>
<evidence type="ECO:0000256" key="2">
    <source>
        <dbReference type="PROSITE-ProRule" id="PRU00708"/>
    </source>
</evidence>
<evidence type="ECO:0000313" key="5">
    <source>
        <dbReference type="Proteomes" id="UP001497516"/>
    </source>
</evidence>